<keyword evidence="2" id="KW-0235">DNA replication</keyword>
<evidence type="ECO:0000256" key="8">
    <source>
        <dbReference type="ARBA" id="ARBA00023204"/>
    </source>
</evidence>
<evidence type="ECO:0000313" key="10">
    <source>
        <dbReference type="EMBL" id="MTV74456.1"/>
    </source>
</evidence>
<dbReference type="SUPFAM" id="SSF56091">
    <property type="entry name" value="DNA ligase/mRNA capping enzyme, catalytic domain"/>
    <property type="match status" value="1"/>
</dbReference>
<keyword evidence="1 10" id="KW-0436">Ligase</keyword>
<keyword evidence="7" id="KW-0520">NAD</keyword>
<evidence type="ECO:0000256" key="6">
    <source>
        <dbReference type="ARBA" id="ARBA00022842"/>
    </source>
</evidence>
<evidence type="ECO:0000259" key="9">
    <source>
        <dbReference type="SMART" id="SM00532"/>
    </source>
</evidence>
<dbReference type="GO" id="GO:0006281">
    <property type="term" value="P:DNA repair"/>
    <property type="evidence" value="ECO:0007669"/>
    <property type="project" value="UniProtKB-KW"/>
</dbReference>
<dbReference type="AlphaFoldDB" id="A0A6G2DD14"/>
<evidence type="ECO:0000256" key="4">
    <source>
        <dbReference type="ARBA" id="ARBA00022763"/>
    </source>
</evidence>
<evidence type="ECO:0000256" key="3">
    <source>
        <dbReference type="ARBA" id="ARBA00022723"/>
    </source>
</evidence>
<gene>
    <name evidence="10" type="ORF">GM540_10840</name>
</gene>
<proteinExistence type="predicted"/>
<reference evidence="10 11" key="1">
    <citation type="submission" date="2019-11" db="EMBL/GenBank/DDBJ databases">
        <title>Growth characteristics of pneumococcus vary with the chemical composition of the capsule and with environmental conditions.</title>
        <authorList>
            <person name="Tothpal A."/>
            <person name="Desobry K."/>
            <person name="Joshi S."/>
            <person name="Wyllie A.L."/>
            <person name="Weinberger D.M."/>
        </authorList>
    </citation>
    <scope>NUCLEOTIDE SEQUENCE [LARGE SCALE GENOMIC DNA]</scope>
    <source>
        <strain evidence="11">pnumococcus19F</strain>
    </source>
</reference>
<keyword evidence="4" id="KW-0227">DNA damage</keyword>
<evidence type="ECO:0000256" key="2">
    <source>
        <dbReference type="ARBA" id="ARBA00022705"/>
    </source>
</evidence>
<keyword evidence="6" id="KW-0460">Magnesium</keyword>
<sequence>MNKRMNELVALLNRYATEYYTSDNPSVSDSEYDRLYRELVELETAYPEQVLADSPTHRVGGKVLDGFEKYSHQYPLYSLQDAFSREELDAFDARVRKEVAHPTYICELKIDGLSISLTYE</sequence>
<evidence type="ECO:0000256" key="7">
    <source>
        <dbReference type="ARBA" id="ARBA00023027"/>
    </source>
</evidence>
<feature type="domain" description="NAD-dependent DNA ligase N-terminal" evidence="9">
    <location>
        <begin position="3"/>
        <end position="120"/>
    </location>
</feature>
<dbReference type="Pfam" id="PF01653">
    <property type="entry name" value="DNA_ligase_aden"/>
    <property type="match status" value="1"/>
</dbReference>
<evidence type="ECO:0000313" key="11">
    <source>
        <dbReference type="Proteomes" id="UP000483094"/>
    </source>
</evidence>
<feature type="non-terminal residue" evidence="10">
    <location>
        <position position="120"/>
    </location>
</feature>
<dbReference type="EMBL" id="WNHQ01001138">
    <property type="protein sequence ID" value="MTV74456.1"/>
    <property type="molecule type" value="Genomic_DNA"/>
</dbReference>
<dbReference type="Gene3D" id="3.30.470.30">
    <property type="entry name" value="DNA ligase/mRNA capping enzyme"/>
    <property type="match status" value="1"/>
</dbReference>
<dbReference type="FunFam" id="1.10.287.610:FF:000002">
    <property type="entry name" value="DNA ligase"/>
    <property type="match status" value="1"/>
</dbReference>
<dbReference type="GO" id="GO:0046872">
    <property type="term" value="F:metal ion binding"/>
    <property type="evidence" value="ECO:0007669"/>
    <property type="project" value="UniProtKB-KW"/>
</dbReference>
<keyword evidence="8" id="KW-0234">DNA repair</keyword>
<keyword evidence="3" id="KW-0479">Metal-binding</keyword>
<evidence type="ECO:0000256" key="5">
    <source>
        <dbReference type="ARBA" id="ARBA00022833"/>
    </source>
</evidence>
<dbReference type="GO" id="GO:0006260">
    <property type="term" value="P:DNA replication"/>
    <property type="evidence" value="ECO:0007669"/>
    <property type="project" value="UniProtKB-KW"/>
</dbReference>
<dbReference type="Gene3D" id="1.10.287.610">
    <property type="entry name" value="Helix hairpin bin"/>
    <property type="match status" value="1"/>
</dbReference>
<dbReference type="InterPro" id="IPR013840">
    <property type="entry name" value="DNAligase_N"/>
</dbReference>
<evidence type="ECO:0000256" key="1">
    <source>
        <dbReference type="ARBA" id="ARBA00022598"/>
    </source>
</evidence>
<name>A0A6G2DD14_STREE</name>
<comment type="caution">
    <text evidence="10">The sequence shown here is derived from an EMBL/GenBank/DDBJ whole genome shotgun (WGS) entry which is preliminary data.</text>
</comment>
<keyword evidence="5" id="KW-0862">Zinc</keyword>
<accession>A0A6G2DD14</accession>
<dbReference type="GO" id="GO:0003911">
    <property type="term" value="F:DNA ligase (NAD+) activity"/>
    <property type="evidence" value="ECO:0007669"/>
    <property type="project" value="InterPro"/>
</dbReference>
<dbReference type="InterPro" id="IPR013839">
    <property type="entry name" value="DNAligase_adenylation"/>
</dbReference>
<protein>
    <submittedName>
        <fullName evidence="10">NAD-dependent DNA ligase LigA</fullName>
    </submittedName>
</protein>
<dbReference type="SMART" id="SM00532">
    <property type="entry name" value="LIGANc"/>
    <property type="match status" value="1"/>
</dbReference>
<dbReference type="Proteomes" id="UP000483094">
    <property type="component" value="Unassembled WGS sequence"/>
</dbReference>
<organism evidence="10 11">
    <name type="scientific">Streptococcus pneumoniae</name>
    <dbReference type="NCBI Taxonomy" id="1313"/>
    <lineage>
        <taxon>Bacteria</taxon>
        <taxon>Bacillati</taxon>
        <taxon>Bacillota</taxon>
        <taxon>Bacilli</taxon>
        <taxon>Lactobacillales</taxon>
        <taxon>Streptococcaceae</taxon>
        <taxon>Streptococcus</taxon>
    </lineage>
</organism>